<sequence>MSPPRIVDNPHAEAAEKALSYLKELSASLDGWTFSSEYKGTSVYTRAVEGLAIPITRGDVVLRNGTEHKFTIEQVAAVCTSPGARTQWDDRFESAEQKEYYNHHEALFYSKLKGQWPVVYGRDIAGVFTREESPDCIYIAMCSVEDSRIPEDSSYVRANLYISGWKISTLKPEDDEEGQGGIRISYIVHVDVNGYLPSAFVSAVQLQTPLCAGRVCNYLIKNGFTPFIADTNAVPTLQEFDHEDKMSVFKLDASAAASKGEEGFVKIIASKQMYADGLFVKANGEGATVEESDGEHDDRIITIKGFKGVVTVSIIPEE</sequence>
<dbReference type="AlphaFoldDB" id="A0A261Y410"/>
<dbReference type="PANTHER" id="PTHR19308">
    <property type="entry name" value="PHOSPHATIDYLCHOLINE TRANSFER PROTEIN"/>
    <property type="match status" value="1"/>
</dbReference>
<dbReference type="Pfam" id="PF01852">
    <property type="entry name" value="START"/>
    <property type="match status" value="1"/>
</dbReference>
<dbReference type="InterPro" id="IPR051213">
    <property type="entry name" value="START_lipid_transfer"/>
</dbReference>
<dbReference type="SUPFAM" id="SSF55961">
    <property type="entry name" value="Bet v1-like"/>
    <property type="match status" value="1"/>
</dbReference>
<gene>
    <name evidence="2" type="ORF">BZG36_01570</name>
</gene>
<dbReference type="OrthoDB" id="196858at2759"/>
<evidence type="ECO:0000259" key="1">
    <source>
        <dbReference type="PROSITE" id="PS50848"/>
    </source>
</evidence>
<name>A0A261Y410_9FUNG</name>
<dbReference type="Gene3D" id="3.30.530.20">
    <property type="match status" value="1"/>
</dbReference>
<dbReference type="InterPro" id="IPR002913">
    <property type="entry name" value="START_lipid-bd_dom"/>
</dbReference>
<comment type="caution">
    <text evidence="2">The sequence shown here is derived from an EMBL/GenBank/DDBJ whole genome shotgun (WGS) entry which is preliminary data.</text>
</comment>
<accession>A0A261Y410</accession>
<feature type="domain" description="START" evidence="1">
    <location>
        <begin position="14"/>
        <end position="203"/>
    </location>
</feature>
<dbReference type="GO" id="GO:0008289">
    <property type="term" value="F:lipid binding"/>
    <property type="evidence" value="ECO:0007669"/>
    <property type="project" value="InterPro"/>
</dbReference>
<dbReference type="Proteomes" id="UP000242875">
    <property type="component" value="Unassembled WGS sequence"/>
</dbReference>
<evidence type="ECO:0000313" key="3">
    <source>
        <dbReference type="Proteomes" id="UP000242875"/>
    </source>
</evidence>
<proteinExistence type="predicted"/>
<organism evidence="2 3">
    <name type="scientific">Bifiguratus adelaidae</name>
    <dbReference type="NCBI Taxonomy" id="1938954"/>
    <lineage>
        <taxon>Eukaryota</taxon>
        <taxon>Fungi</taxon>
        <taxon>Fungi incertae sedis</taxon>
        <taxon>Mucoromycota</taxon>
        <taxon>Mucoromycotina</taxon>
        <taxon>Endogonomycetes</taxon>
        <taxon>Endogonales</taxon>
        <taxon>Endogonales incertae sedis</taxon>
        <taxon>Bifiguratus</taxon>
    </lineage>
</organism>
<protein>
    <recommendedName>
        <fullName evidence="1">START domain-containing protein</fullName>
    </recommendedName>
</protein>
<evidence type="ECO:0000313" key="2">
    <source>
        <dbReference type="EMBL" id="OZJ05345.1"/>
    </source>
</evidence>
<dbReference type="EMBL" id="MVBO01000017">
    <property type="protein sequence ID" value="OZJ05345.1"/>
    <property type="molecule type" value="Genomic_DNA"/>
</dbReference>
<dbReference type="InterPro" id="IPR023393">
    <property type="entry name" value="START-like_dom_sf"/>
</dbReference>
<dbReference type="PANTHER" id="PTHR19308:SF14">
    <property type="entry name" value="START DOMAIN-CONTAINING PROTEIN"/>
    <property type="match status" value="1"/>
</dbReference>
<keyword evidence="3" id="KW-1185">Reference proteome</keyword>
<dbReference type="PROSITE" id="PS50848">
    <property type="entry name" value="START"/>
    <property type="match status" value="1"/>
</dbReference>
<reference evidence="2 3" key="1">
    <citation type="journal article" date="2017" name="Mycologia">
        <title>Bifiguratus adelaidae, gen. et sp. nov., a new member of Mucoromycotina in endophytic and soil-dwelling habitats.</title>
        <authorList>
            <person name="Torres-Cruz T.J."/>
            <person name="Billingsley Tobias T.L."/>
            <person name="Almatruk M."/>
            <person name="Hesse C."/>
            <person name="Kuske C.R."/>
            <person name="Desiro A."/>
            <person name="Benucci G.M."/>
            <person name="Bonito G."/>
            <person name="Stajich J.E."/>
            <person name="Dunlap C."/>
            <person name="Arnold A.E."/>
            <person name="Porras-Alfaro A."/>
        </authorList>
    </citation>
    <scope>NUCLEOTIDE SEQUENCE [LARGE SCALE GENOMIC DNA]</scope>
    <source>
        <strain evidence="2 3">AZ0501</strain>
    </source>
</reference>
<dbReference type="GO" id="GO:0005737">
    <property type="term" value="C:cytoplasm"/>
    <property type="evidence" value="ECO:0007669"/>
    <property type="project" value="UniProtKB-ARBA"/>
</dbReference>
<dbReference type="CDD" id="cd00177">
    <property type="entry name" value="START"/>
    <property type="match status" value="1"/>
</dbReference>